<keyword evidence="8" id="KW-0328">Glycosyltransferase</keyword>
<keyword evidence="8" id="KW-0808">Transferase</keyword>
<comment type="pathway">
    <text evidence="7">Protein modification; protein glycosylation.</text>
</comment>
<dbReference type="GO" id="GO:0005789">
    <property type="term" value="C:endoplasmic reticulum membrane"/>
    <property type="evidence" value="ECO:0007669"/>
    <property type="project" value="UniProtKB-SubCell"/>
</dbReference>
<dbReference type="OrthoDB" id="2014333at2759"/>
<dbReference type="STRING" id="58919.A0A316ZD15"/>
<evidence type="ECO:0000256" key="2">
    <source>
        <dbReference type="ARBA" id="ARBA00010430"/>
    </source>
</evidence>
<organism evidence="8 9">
    <name type="scientific">Tilletiopsis washingtonensis</name>
    <dbReference type="NCBI Taxonomy" id="58919"/>
    <lineage>
        <taxon>Eukaryota</taxon>
        <taxon>Fungi</taxon>
        <taxon>Dikarya</taxon>
        <taxon>Basidiomycota</taxon>
        <taxon>Ustilaginomycotina</taxon>
        <taxon>Exobasidiomycetes</taxon>
        <taxon>Entylomatales</taxon>
        <taxon>Entylomatales incertae sedis</taxon>
        <taxon>Tilletiopsis</taxon>
    </lineage>
</organism>
<dbReference type="GO" id="GO:0016757">
    <property type="term" value="F:glycosyltransferase activity"/>
    <property type="evidence" value="ECO:0007669"/>
    <property type="project" value="UniProtKB-KW"/>
</dbReference>
<dbReference type="RefSeq" id="XP_025598422.1">
    <property type="nucleotide sequence ID" value="XM_025744123.1"/>
</dbReference>
<dbReference type="EMBL" id="KZ819292">
    <property type="protein sequence ID" value="PWN98143.1"/>
    <property type="molecule type" value="Genomic_DNA"/>
</dbReference>
<evidence type="ECO:0000256" key="1">
    <source>
        <dbReference type="ARBA" id="ARBA00004477"/>
    </source>
</evidence>
<name>A0A316ZD15_9BASI</name>
<dbReference type="GeneID" id="37271667"/>
<evidence type="ECO:0000313" key="8">
    <source>
        <dbReference type="EMBL" id="PWN98143.1"/>
    </source>
</evidence>
<gene>
    <name evidence="8" type="ORF">FA09DRAFT_338574</name>
</gene>
<sequence length="94" mass="10531">MTRATRFATAIAAFGLVYVLLLLHIMPLPWLGTEVRDQILPTLPWWALVATGSWLLGNVGWGLWNFNDVPEAYQELMGDIKDAKEYLASKGVDI</sequence>
<dbReference type="PANTHER" id="PTHR16433:SF0">
    <property type="entry name" value="DOLICHOL-PHOSPHATE MANNOSYLTRANSFERASE SUBUNIT 3"/>
    <property type="match status" value="1"/>
</dbReference>
<dbReference type="PANTHER" id="PTHR16433">
    <property type="entry name" value="DOLICHOL-PHOSPHATE MANNOSYLTRANSFERASE SUBUNIT 3"/>
    <property type="match status" value="1"/>
</dbReference>
<feature type="transmembrane region" description="Helical" evidence="7">
    <location>
        <begin position="7"/>
        <end position="25"/>
    </location>
</feature>
<comment type="function">
    <text evidence="7">Stabilizer subunit of the dolichol-phosphate mannose (DPM) synthase complex; tethers catalytic subunit to the ER.</text>
</comment>
<keyword evidence="3 7" id="KW-0812">Transmembrane</keyword>
<keyword evidence="9" id="KW-1185">Reference proteome</keyword>
<dbReference type="GO" id="GO:0006506">
    <property type="term" value="P:GPI anchor biosynthetic process"/>
    <property type="evidence" value="ECO:0007669"/>
    <property type="project" value="TreeGrafter"/>
</dbReference>
<dbReference type="GO" id="GO:0033185">
    <property type="term" value="C:dolichol-phosphate-mannose synthase complex"/>
    <property type="evidence" value="ECO:0007669"/>
    <property type="project" value="TreeGrafter"/>
</dbReference>
<dbReference type="UniPathway" id="UPA00378"/>
<keyword evidence="5 7" id="KW-1133">Transmembrane helix</keyword>
<proteinExistence type="inferred from homology"/>
<dbReference type="Proteomes" id="UP000245946">
    <property type="component" value="Unassembled WGS sequence"/>
</dbReference>
<keyword evidence="4 7" id="KW-0256">Endoplasmic reticulum</keyword>
<keyword evidence="6 7" id="KW-0472">Membrane</keyword>
<evidence type="ECO:0000256" key="3">
    <source>
        <dbReference type="ARBA" id="ARBA00022692"/>
    </source>
</evidence>
<reference evidence="8 9" key="1">
    <citation type="journal article" date="2018" name="Mol. Biol. Evol.">
        <title>Broad Genomic Sampling Reveals a Smut Pathogenic Ancestry of the Fungal Clade Ustilaginomycotina.</title>
        <authorList>
            <person name="Kijpornyongpan T."/>
            <person name="Mondo S.J."/>
            <person name="Barry K."/>
            <person name="Sandor L."/>
            <person name="Lee J."/>
            <person name="Lipzen A."/>
            <person name="Pangilinan J."/>
            <person name="LaButti K."/>
            <person name="Hainaut M."/>
            <person name="Henrissat B."/>
            <person name="Grigoriev I.V."/>
            <person name="Spatafora J.W."/>
            <person name="Aime M.C."/>
        </authorList>
    </citation>
    <scope>NUCLEOTIDE SEQUENCE [LARGE SCALE GENOMIC DNA]</scope>
    <source>
        <strain evidence="8 9">MCA 4186</strain>
    </source>
</reference>
<accession>A0A316ZD15</accession>
<feature type="transmembrane region" description="Helical" evidence="7">
    <location>
        <begin position="45"/>
        <end position="64"/>
    </location>
</feature>
<evidence type="ECO:0000256" key="5">
    <source>
        <dbReference type="ARBA" id="ARBA00022989"/>
    </source>
</evidence>
<evidence type="ECO:0000256" key="4">
    <source>
        <dbReference type="ARBA" id="ARBA00022824"/>
    </source>
</evidence>
<evidence type="ECO:0000256" key="6">
    <source>
        <dbReference type="ARBA" id="ARBA00023136"/>
    </source>
</evidence>
<comment type="subunit">
    <text evidence="7">Component of the dolichol-phosphate mannose (DPM) synthase complex.</text>
</comment>
<comment type="similarity">
    <text evidence="2 7">Belongs to the DPM3 family.</text>
</comment>
<dbReference type="AlphaFoldDB" id="A0A316ZD15"/>
<evidence type="ECO:0000313" key="9">
    <source>
        <dbReference type="Proteomes" id="UP000245946"/>
    </source>
</evidence>
<dbReference type="InterPro" id="IPR013174">
    <property type="entry name" value="DPM3"/>
</dbReference>
<dbReference type="Pfam" id="PF08285">
    <property type="entry name" value="DPM3"/>
    <property type="match status" value="1"/>
</dbReference>
<protein>
    <recommendedName>
        <fullName evidence="7">Dolichol-phosphate mannosyltransferase subunit 3</fullName>
    </recommendedName>
</protein>
<evidence type="ECO:0000256" key="7">
    <source>
        <dbReference type="RuleBase" id="RU365085"/>
    </source>
</evidence>
<comment type="subcellular location">
    <subcellularLocation>
        <location evidence="1 7">Endoplasmic reticulum membrane</location>
        <topology evidence="1 7">Multi-pass membrane protein</topology>
    </subcellularLocation>
</comment>